<feature type="domain" description="Ig-like" evidence="4">
    <location>
        <begin position="23"/>
        <end position="124"/>
    </location>
</feature>
<dbReference type="InterPro" id="IPR050413">
    <property type="entry name" value="TCR_beta_variable"/>
</dbReference>
<dbReference type="SMART" id="SM00406">
    <property type="entry name" value="IGv"/>
    <property type="match status" value="1"/>
</dbReference>
<dbReference type="PROSITE" id="PS50835">
    <property type="entry name" value="IG_LIKE"/>
    <property type="match status" value="1"/>
</dbReference>
<dbReference type="GO" id="GO:0007166">
    <property type="term" value="P:cell surface receptor signaling pathway"/>
    <property type="evidence" value="ECO:0007669"/>
    <property type="project" value="TreeGrafter"/>
</dbReference>
<feature type="signal peptide" evidence="3">
    <location>
        <begin position="1"/>
        <end position="27"/>
    </location>
</feature>
<dbReference type="PANTHER" id="PTHR23268">
    <property type="entry name" value="T-CELL RECEPTOR BETA CHAIN"/>
    <property type="match status" value="1"/>
</dbReference>
<dbReference type="Ensembl" id="ENSSGRT00000045712.1">
    <property type="protein sequence ID" value="ENSSGRP00000042665.1"/>
    <property type="gene ID" value="ENSSGRG00000023114.1"/>
</dbReference>
<reference evidence="5" key="2">
    <citation type="submission" date="2025-09" db="UniProtKB">
        <authorList>
            <consortium name="Ensembl"/>
        </authorList>
    </citation>
    <scope>IDENTIFICATION</scope>
</reference>
<protein>
    <recommendedName>
        <fullName evidence="4">Ig-like domain-containing protein</fullName>
    </recommendedName>
</protein>
<dbReference type="OMA" id="VTINCTQ"/>
<organism evidence="5 6">
    <name type="scientific">Sinocyclocheilus grahami</name>
    <name type="common">Dianchi golden-line fish</name>
    <name type="synonym">Barbus grahami</name>
    <dbReference type="NCBI Taxonomy" id="75366"/>
    <lineage>
        <taxon>Eukaryota</taxon>
        <taxon>Metazoa</taxon>
        <taxon>Chordata</taxon>
        <taxon>Craniata</taxon>
        <taxon>Vertebrata</taxon>
        <taxon>Euteleostomi</taxon>
        <taxon>Actinopterygii</taxon>
        <taxon>Neopterygii</taxon>
        <taxon>Teleostei</taxon>
        <taxon>Ostariophysi</taxon>
        <taxon>Cypriniformes</taxon>
        <taxon>Cyprinidae</taxon>
        <taxon>Cyprininae</taxon>
        <taxon>Sinocyclocheilus</taxon>
    </lineage>
</organism>
<reference evidence="5" key="1">
    <citation type="submission" date="2025-08" db="UniProtKB">
        <authorList>
            <consortium name="Ensembl"/>
        </authorList>
    </citation>
    <scope>IDENTIFICATION</scope>
</reference>
<keyword evidence="6" id="KW-1185">Reference proteome</keyword>
<dbReference type="InterPro" id="IPR036179">
    <property type="entry name" value="Ig-like_dom_sf"/>
</dbReference>
<dbReference type="InterPro" id="IPR007110">
    <property type="entry name" value="Ig-like_dom"/>
</dbReference>
<feature type="chain" id="PRO_5025566851" description="Ig-like domain-containing protein" evidence="3">
    <location>
        <begin position="28"/>
        <end position="143"/>
    </location>
</feature>
<dbReference type="Gene3D" id="2.60.40.10">
    <property type="entry name" value="Immunoglobulins"/>
    <property type="match status" value="1"/>
</dbReference>
<keyword evidence="2" id="KW-0391">Immunity</keyword>
<dbReference type="GO" id="GO:0005886">
    <property type="term" value="C:plasma membrane"/>
    <property type="evidence" value="ECO:0007669"/>
    <property type="project" value="TreeGrafter"/>
</dbReference>
<sequence length="143" mass="16615">HLTWHFNCLEMLAVFLALKHFLPDLRGRHVLQSPHLFVTEDLNVTPKCSQIETSHNSMYWFRKTPTEPLEQIGFIFLGYLNNNFPNPEEDFKHKIDLAGDGRSSATLTIKDLTEDNSGVYYCAARRHSVLNPHNPTRKHTYHI</sequence>
<evidence type="ECO:0000259" key="4">
    <source>
        <dbReference type="PROSITE" id="PS50835"/>
    </source>
</evidence>
<dbReference type="GO" id="GO:0002376">
    <property type="term" value="P:immune system process"/>
    <property type="evidence" value="ECO:0007669"/>
    <property type="project" value="UniProtKB-KW"/>
</dbReference>
<accession>A0A672MZE9</accession>
<dbReference type="Proteomes" id="UP000472262">
    <property type="component" value="Unassembled WGS sequence"/>
</dbReference>
<keyword evidence="1 3" id="KW-0732">Signal</keyword>
<dbReference type="Pfam" id="PF07686">
    <property type="entry name" value="V-set"/>
    <property type="match status" value="1"/>
</dbReference>
<evidence type="ECO:0000256" key="1">
    <source>
        <dbReference type="ARBA" id="ARBA00022729"/>
    </source>
</evidence>
<dbReference type="InParanoid" id="A0A672MZE9"/>
<dbReference type="InterPro" id="IPR013783">
    <property type="entry name" value="Ig-like_fold"/>
</dbReference>
<evidence type="ECO:0000313" key="5">
    <source>
        <dbReference type="Ensembl" id="ENSSGRP00000042665.1"/>
    </source>
</evidence>
<evidence type="ECO:0000256" key="3">
    <source>
        <dbReference type="SAM" id="SignalP"/>
    </source>
</evidence>
<dbReference type="SUPFAM" id="SSF48726">
    <property type="entry name" value="Immunoglobulin"/>
    <property type="match status" value="1"/>
</dbReference>
<proteinExistence type="predicted"/>
<dbReference type="InterPro" id="IPR013106">
    <property type="entry name" value="Ig_V-set"/>
</dbReference>
<evidence type="ECO:0000313" key="6">
    <source>
        <dbReference type="Proteomes" id="UP000472262"/>
    </source>
</evidence>
<evidence type="ECO:0000256" key="2">
    <source>
        <dbReference type="ARBA" id="ARBA00022859"/>
    </source>
</evidence>
<dbReference type="AlphaFoldDB" id="A0A672MZE9"/>
<name>A0A672MZE9_SINGR</name>
<dbReference type="PANTHER" id="PTHR23268:SF102">
    <property type="entry name" value="IMMUNOGLOBULIN V-SET DOMAIN-CONTAINING PROTEIN"/>
    <property type="match status" value="1"/>
</dbReference>